<proteinExistence type="inferred from homology"/>
<protein>
    <recommendedName>
        <fullName evidence="4">PEP-utilising enzyme mobile domain-containing protein</fullName>
    </recommendedName>
</protein>
<organism evidence="5 6">
    <name type="scientific">Candidatus Doudnabacteria bacterium RIFCSPHIGHO2_12_FULL_48_16</name>
    <dbReference type="NCBI Taxonomy" id="1817838"/>
    <lineage>
        <taxon>Bacteria</taxon>
        <taxon>Candidatus Doudnaibacteriota</taxon>
    </lineage>
</organism>
<name>A0A1F5PJJ9_9BACT</name>
<dbReference type="PANTHER" id="PTHR43030:SF1">
    <property type="entry name" value="PHOSPHOENOLPYRUVATE SYNTHASE"/>
    <property type="match status" value="1"/>
</dbReference>
<dbReference type="GO" id="GO:0005524">
    <property type="term" value="F:ATP binding"/>
    <property type="evidence" value="ECO:0007669"/>
    <property type="project" value="UniProtKB-KW"/>
</dbReference>
<dbReference type="SUPFAM" id="SSF52009">
    <property type="entry name" value="Phosphohistidine domain"/>
    <property type="match status" value="1"/>
</dbReference>
<keyword evidence="3" id="KW-0067">ATP-binding</keyword>
<dbReference type="InterPro" id="IPR018274">
    <property type="entry name" value="PEP_util_AS"/>
</dbReference>
<evidence type="ECO:0000256" key="1">
    <source>
        <dbReference type="ARBA" id="ARBA00007837"/>
    </source>
</evidence>
<comment type="caution">
    <text evidence="5">The sequence shown here is derived from an EMBL/GenBank/DDBJ whole genome shotgun (WGS) entry which is preliminary data.</text>
</comment>
<dbReference type="Pfam" id="PF00391">
    <property type="entry name" value="PEP-utilizers"/>
    <property type="match status" value="1"/>
</dbReference>
<accession>A0A1F5PJJ9</accession>
<dbReference type="AlphaFoldDB" id="A0A1F5PJJ9"/>
<feature type="domain" description="PEP-utilising enzyme mobile" evidence="4">
    <location>
        <begin position="378"/>
        <end position="448"/>
    </location>
</feature>
<dbReference type="PANTHER" id="PTHR43030">
    <property type="entry name" value="PHOSPHOENOLPYRUVATE SYNTHASE"/>
    <property type="match status" value="1"/>
</dbReference>
<keyword evidence="2" id="KW-0547">Nucleotide-binding</keyword>
<evidence type="ECO:0000313" key="5">
    <source>
        <dbReference type="EMBL" id="OGE90029.1"/>
    </source>
</evidence>
<gene>
    <name evidence="5" type="ORF">A3E29_02880</name>
</gene>
<reference evidence="5 6" key="1">
    <citation type="journal article" date="2016" name="Nat. Commun.">
        <title>Thousands of microbial genomes shed light on interconnected biogeochemical processes in an aquifer system.</title>
        <authorList>
            <person name="Anantharaman K."/>
            <person name="Brown C.T."/>
            <person name="Hug L.A."/>
            <person name="Sharon I."/>
            <person name="Castelle C.J."/>
            <person name="Probst A.J."/>
            <person name="Thomas B.C."/>
            <person name="Singh A."/>
            <person name="Wilkins M.J."/>
            <person name="Karaoz U."/>
            <person name="Brodie E.L."/>
            <person name="Williams K.H."/>
            <person name="Hubbard S.S."/>
            <person name="Banfield J.F."/>
        </authorList>
    </citation>
    <scope>NUCLEOTIDE SEQUENCE [LARGE SCALE GENOMIC DNA]</scope>
</reference>
<evidence type="ECO:0000259" key="4">
    <source>
        <dbReference type="Pfam" id="PF00391"/>
    </source>
</evidence>
<dbReference type="EMBL" id="MFEY01000007">
    <property type="protein sequence ID" value="OGE90029.1"/>
    <property type="molecule type" value="Genomic_DNA"/>
</dbReference>
<dbReference type="InterPro" id="IPR036637">
    <property type="entry name" value="Phosphohistidine_dom_sf"/>
</dbReference>
<dbReference type="InterPro" id="IPR006319">
    <property type="entry name" value="PEP_synth"/>
</dbReference>
<evidence type="ECO:0000313" key="6">
    <source>
        <dbReference type="Proteomes" id="UP000177682"/>
    </source>
</evidence>
<evidence type="ECO:0000256" key="3">
    <source>
        <dbReference type="ARBA" id="ARBA00022840"/>
    </source>
</evidence>
<evidence type="ECO:0000256" key="2">
    <source>
        <dbReference type="ARBA" id="ARBA00022741"/>
    </source>
</evidence>
<dbReference type="Proteomes" id="UP000177682">
    <property type="component" value="Unassembled WGS sequence"/>
</dbReference>
<sequence length="459" mass="52449">MITIPTKQLEKEFVSQDWDLRVKRPGYLQSRAIVSQAELQPLNISRSVVLKYNSIFWVNDANLYDNAATKNFYDKFIAAFKQDKKWPLKLVQQIDKAAGEAHSFCKYLKHKNWSQATVTEKLTTLKKYKTLLLRIQKYYIVAVPLTNYCEKELQLKNPTLLAGARSYKVLDVDRLHLSLISIKSNSGSKQKEMIRNHVKKYGWIKTAYNIIDNYTEKDVREEIKNISSKKLSGHPHVGNNYILVGLQAGIYLRNRMKEISQQIWFSFEPLAQQLAADLNIKREDFFQMRDEEVVQSLRNNNILVAKRDVKNRHQGYAHGYLNNREILWTGPIVKKLYSHVTKPDKINKNGLEGQVACRGLVQGEAKIILRQAEFNKLKPGDILVTNMTTPDYTVIMKKAGGIVTDEGGLSCHAAIVSRELNIPCIIGTKIATKSLKDGELVEVDANMGIVRKLKSKGKK</sequence>
<dbReference type="Gene3D" id="3.50.30.10">
    <property type="entry name" value="Phosphohistidine domain"/>
    <property type="match status" value="1"/>
</dbReference>
<dbReference type="PROSITE" id="PS00370">
    <property type="entry name" value="PEP_ENZYMES_PHOS_SITE"/>
    <property type="match status" value="1"/>
</dbReference>
<comment type="similarity">
    <text evidence="1">Belongs to the PEP-utilizing enzyme family.</text>
</comment>
<dbReference type="GO" id="GO:0008986">
    <property type="term" value="F:pyruvate, water dikinase activity"/>
    <property type="evidence" value="ECO:0007669"/>
    <property type="project" value="InterPro"/>
</dbReference>
<dbReference type="InterPro" id="IPR008279">
    <property type="entry name" value="PEP-util_enz_mobile_dom"/>
</dbReference>